<evidence type="ECO:0000313" key="3">
    <source>
        <dbReference type="Proteomes" id="UP000183002"/>
    </source>
</evidence>
<name>A0A1H8LVF9_9RHOB</name>
<gene>
    <name evidence="2" type="ORF">SAMN05216227_10465</name>
</gene>
<dbReference type="RefSeq" id="WP_050520796.1">
    <property type="nucleotide sequence ID" value="NZ_FOCO01000046.1"/>
</dbReference>
<dbReference type="EMBL" id="FOCO01000046">
    <property type="protein sequence ID" value="SEO09079.1"/>
    <property type="molecule type" value="Genomic_DNA"/>
</dbReference>
<dbReference type="Proteomes" id="UP000183002">
    <property type="component" value="Unassembled WGS sequence"/>
</dbReference>
<reference evidence="2 3" key="1">
    <citation type="submission" date="2016-10" db="EMBL/GenBank/DDBJ databases">
        <authorList>
            <person name="de Groot N.N."/>
        </authorList>
    </citation>
    <scope>NUCLEOTIDE SEQUENCE [LARGE SCALE GENOMIC DNA]</scope>
    <source>
        <strain evidence="2 3">CGMCC 1.10836</strain>
    </source>
</reference>
<evidence type="ECO:0000313" key="2">
    <source>
        <dbReference type="EMBL" id="SEO09079.1"/>
    </source>
</evidence>
<organism evidence="2 3">
    <name type="scientific">Pseudorhodobacter antarcticus</name>
    <dbReference type="NCBI Taxonomy" id="1077947"/>
    <lineage>
        <taxon>Bacteria</taxon>
        <taxon>Pseudomonadati</taxon>
        <taxon>Pseudomonadota</taxon>
        <taxon>Alphaproteobacteria</taxon>
        <taxon>Rhodobacterales</taxon>
        <taxon>Paracoccaceae</taxon>
        <taxon>Pseudorhodobacter</taxon>
    </lineage>
</organism>
<evidence type="ECO:0008006" key="4">
    <source>
        <dbReference type="Google" id="ProtNLM"/>
    </source>
</evidence>
<dbReference type="AlphaFoldDB" id="A0A1H8LVF9"/>
<dbReference type="OrthoDB" id="6050435at2"/>
<keyword evidence="3" id="KW-1185">Reference proteome</keyword>
<sequence>MGVSRRSYAAQRGVSEAAVRKAIATGRITTLPDGTIDPDRADAEWGAQTDPAKQRGQHARQMGAETAAGTARATATKPVPQAALKAVADTLRDAGTDPGGAEASGGEVSFLRARMANEVLKAQTAKVRLEKMKAEVIDRARATAMVFDLARRERDAWLNWPPRVAANMAAELGVDAHRMEQVLDTYLRAHLAEMAEVKIELR</sequence>
<protein>
    <recommendedName>
        <fullName evidence="4">Elements of external origin</fullName>
    </recommendedName>
</protein>
<evidence type="ECO:0000256" key="1">
    <source>
        <dbReference type="SAM" id="MobiDB-lite"/>
    </source>
</evidence>
<feature type="compositionally biased region" description="Low complexity" evidence="1">
    <location>
        <begin position="64"/>
        <end position="76"/>
    </location>
</feature>
<feature type="region of interest" description="Disordered" evidence="1">
    <location>
        <begin position="30"/>
        <end position="79"/>
    </location>
</feature>
<accession>A0A1H8LVF9</accession>
<dbReference type="STRING" id="1077947.SAMN05216227_10465"/>
<proteinExistence type="predicted"/>